<evidence type="ECO:0000256" key="2">
    <source>
        <dbReference type="ARBA" id="ARBA00022540"/>
    </source>
</evidence>
<gene>
    <name evidence="5" type="ORF">CYMTET_13973</name>
</gene>
<evidence type="ECO:0008006" key="7">
    <source>
        <dbReference type="Google" id="ProtNLM"/>
    </source>
</evidence>
<dbReference type="InterPro" id="IPR023194">
    <property type="entry name" value="eIF3-like_dom_sf"/>
</dbReference>
<evidence type="ECO:0000256" key="3">
    <source>
        <dbReference type="ARBA" id="ARBA00022917"/>
    </source>
</evidence>
<dbReference type="Pfam" id="PF08597">
    <property type="entry name" value="eIF3_subunit"/>
    <property type="match status" value="1"/>
</dbReference>
<feature type="compositionally biased region" description="Acidic residues" evidence="4">
    <location>
        <begin position="1"/>
        <end position="12"/>
    </location>
</feature>
<keyword evidence="3" id="KW-0648">Protein biosynthesis</keyword>
<dbReference type="InterPro" id="IPR013906">
    <property type="entry name" value="eIF3j"/>
</dbReference>
<feature type="region of interest" description="Disordered" evidence="4">
    <location>
        <begin position="1"/>
        <end position="61"/>
    </location>
</feature>
<evidence type="ECO:0000313" key="5">
    <source>
        <dbReference type="EMBL" id="KAK3278062.1"/>
    </source>
</evidence>
<comment type="caution">
    <text evidence="5">The sequence shown here is derived from an EMBL/GenBank/DDBJ whole genome shotgun (WGS) entry which is preliminary data.</text>
</comment>
<dbReference type="Proteomes" id="UP001190700">
    <property type="component" value="Unassembled WGS sequence"/>
</dbReference>
<feature type="compositionally biased region" description="Low complexity" evidence="4">
    <location>
        <begin position="39"/>
        <end position="54"/>
    </location>
</feature>
<reference evidence="5 6" key="1">
    <citation type="journal article" date="2015" name="Genome Biol. Evol.">
        <title>Comparative Genomics of a Bacterivorous Green Alga Reveals Evolutionary Causalities and Consequences of Phago-Mixotrophic Mode of Nutrition.</title>
        <authorList>
            <person name="Burns J.A."/>
            <person name="Paasch A."/>
            <person name="Narechania A."/>
            <person name="Kim E."/>
        </authorList>
    </citation>
    <scope>NUCLEOTIDE SEQUENCE [LARGE SCALE GENOMIC DNA]</scope>
    <source>
        <strain evidence="5 6">PLY_AMNH</strain>
    </source>
</reference>
<evidence type="ECO:0000256" key="4">
    <source>
        <dbReference type="SAM" id="MobiDB-lite"/>
    </source>
</evidence>
<dbReference type="GO" id="GO:0003743">
    <property type="term" value="F:translation initiation factor activity"/>
    <property type="evidence" value="ECO:0007669"/>
    <property type="project" value="UniProtKB-KW"/>
</dbReference>
<keyword evidence="1" id="KW-0963">Cytoplasm</keyword>
<sequence length="206" mass="22796">MDDLDWDDDDYEPPAITTTAADAKKFEEEEEEEEEKPTKGAVSNKKASKGKAAATQEVVDETLDDPVAEKLRQQKLVEAADFEAAQELFGGSGVDLDTFVPKNEKEFNMYAEAVAGKYLRPVMGSAFFAEALKTLLKKATTQMTAAEVKEVESCVVVIRNEKVKAEKPVTKKKGTKKGQLNLSAGGDLDDINYYQEKAMDDDYDFM</sequence>
<accession>A0AAE0GHB8</accession>
<dbReference type="PANTHER" id="PTHR21681">
    <property type="entry name" value="EUKARYOTIC TRANSLATION INITIATION FACTOR 3 SUBUNIT J"/>
    <property type="match status" value="1"/>
</dbReference>
<dbReference type="PANTHER" id="PTHR21681:SF0">
    <property type="entry name" value="EUKARYOTIC TRANSLATION INITIATION FACTOR 3 SUBUNIT J"/>
    <property type="match status" value="1"/>
</dbReference>
<dbReference type="AlphaFoldDB" id="A0AAE0GHB8"/>
<dbReference type="EMBL" id="LGRX02005635">
    <property type="protein sequence ID" value="KAK3278062.1"/>
    <property type="molecule type" value="Genomic_DNA"/>
</dbReference>
<evidence type="ECO:0000313" key="6">
    <source>
        <dbReference type="Proteomes" id="UP001190700"/>
    </source>
</evidence>
<protein>
    <recommendedName>
        <fullName evidence="7">Eukaryotic translation initiation factor 3 30 kDa subunit</fullName>
    </recommendedName>
</protein>
<evidence type="ECO:0000256" key="1">
    <source>
        <dbReference type="ARBA" id="ARBA00022490"/>
    </source>
</evidence>
<keyword evidence="6" id="KW-1185">Reference proteome</keyword>
<dbReference type="GO" id="GO:0005852">
    <property type="term" value="C:eukaryotic translation initiation factor 3 complex"/>
    <property type="evidence" value="ECO:0007669"/>
    <property type="project" value="InterPro"/>
</dbReference>
<proteinExistence type="predicted"/>
<dbReference type="Gene3D" id="1.10.246.60">
    <property type="entry name" value="Eukaryotic translation initiation factor 3 like domains"/>
    <property type="match status" value="1"/>
</dbReference>
<name>A0AAE0GHB8_9CHLO</name>
<organism evidence="5 6">
    <name type="scientific">Cymbomonas tetramitiformis</name>
    <dbReference type="NCBI Taxonomy" id="36881"/>
    <lineage>
        <taxon>Eukaryota</taxon>
        <taxon>Viridiplantae</taxon>
        <taxon>Chlorophyta</taxon>
        <taxon>Pyramimonadophyceae</taxon>
        <taxon>Pyramimonadales</taxon>
        <taxon>Pyramimonadaceae</taxon>
        <taxon>Cymbomonas</taxon>
    </lineage>
</organism>
<keyword evidence="2" id="KW-0396">Initiation factor</keyword>